<keyword evidence="5 12" id="KW-0547">Nucleotide-binding</keyword>
<dbReference type="InterPro" id="IPR007197">
    <property type="entry name" value="rSAM"/>
</dbReference>
<dbReference type="PANTHER" id="PTHR22960">
    <property type="entry name" value="MOLYBDOPTERIN COFACTOR SYNTHESIS PROTEIN A"/>
    <property type="match status" value="1"/>
</dbReference>
<dbReference type="OrthoDB" id="9763993at2"/>
<evidence type="ECO:0000313" key="16">
    <source>
        <dbReference type="Proteomes" id="UP000185657"/>
    </source>
</evidence>
<dbReference type="Proteomes" id="UP000185680">
    <property type="component" value="Chromosome"/>
</dbReference>
<keyword evidence="10 12" id="KW-0456">Lyase</keyword>
<dbReference type="GO" id="GO:1904047">
    <property type="term" value="F:S-adenosyl-L-methionine binding"/>
    <property type="evidence" value="ECO:0007669"/>
    <property type="project" value="UniProtKB-UniRule"/>
</dbReference>
<dbReference type="GO" id="GO:0005525">
    <property type="term" value="F:GTP binding"/>
    <property type="evidence" value="ECO:0007669"/>
    <property type="project" value="UniProtKB-UniRule"/>
</dbReference>
<dbReference type="InterPro" id="IPR006638">
    <property type="entry name" value="Elp3/MiaA/NifB-like_rSAM"/>
</dbReference>
<gene>
    <name evidence="12" type="primary">moaA</name>
    <name evidence="14" type="ORF">LPB072_09900</name>
    <name evidence="15" type="ORF">LPB72_07470</name>
</gene>
<feature type="binding site" evidence="12">
    <location>
        <position position="101"/>
    </location>
    <ligand>
        <name>S-adenosyl-L-methionine</name>
        <dbReference type="ChEBI" id="CHEBI:59789"/>
    </ligand>
</feature>
<keyword evidence="6 12" id="KW-0408">Iron</keyword>
<keyword evidence="9 12" id="KW-0501">Molybdenum cofactor biosynthesis</keyword>
<dbReference type="SFLD" id="SFLDG01067">
    <property type="entry name" value="SPASM/twitch_domain_containing"/>
    <property type="match status" value="1"/>
</dbReference>
<feature type="binding site" evidence="12">
    <location>
        <position position="156"/>
    </location>
    <ligand>
        <name>S-adenosyl-L-methionine</name>
        <dbReference type="ChEBI" id="CHEBI:59789"/>
    </ligand>
</feature>
<dbReference type="SUPFAM" id="SSF102114">
    <property type="entry name" value="Radical SAM enzymes"/>
    <property type="match status" value="1"/>
</dbReference>
<reference evidence="15 16" key="1">
    <citation type="submission" date="2016-02" db="EMBL/GenBank/DDBJ databases">
        <title>Draft genome sequence of Hydrogenophaga sp. LPB0072.</title>
        <authorList>
            <person name="Shin S.-K."/>
            <person name="Yi H."/>
        </authorList>
    </citation>
    <scope>NUCLEOTIDE SEQUENCE [LARGE SCALE GENOMIC DNA]</scope>
    <source>
        <strain evidence="15 16">LPB0072</strain>
    </source>
</reference>
<name>A0A167IH26_9BURK</name>
<evidence type="ECO:0000256" key="9">
    <source>
        <dbReference type="ARBA" id="ARBA00023150"/>
    </source>
</evidence>
<evidence type="ECO:0000256" key="11">
    <source>
        <dbReference type="ARBA" id="ARBA00048697"/>
    </source>
</evidence>
<comment type="catalytic activity">
    <reaction evidence="11 12">
        <text>GTP + AH2 + S-adenosyl-L-methionine = (8S)-3',8-cyclo-7,8-dihydroguanosine 5'-triphosphate + 5'-deoxyadenosine + L-methionine + A + H(+)</text>
        <dbReference type="Rhea" id="RHEA:49576"/>
        <dbReference type="ChEBI" id="CHEBI:13193"/>
        <dbReference type="ChEBI" id="CHEBI:15378"/>
        <dbReference type="ChEBI" id="CHEBI:17319"/>
        <dbReference type="ChEBI" id="CHEBI:17499"/>
        <dbReference type="ChEBI" id="CHEBI:37565"/>
        <dbReference type="ChEBI" id="CHEBI:57844"/>
        <dbReference type="ChEBI" id="CHEBI:59789"/>
        <dbReference type="ChEBI" id="CHEBI:131766"/>
        <dbReference type="EC" id="4.1.99.22"/>
    </reaction>
</comment>
<dbReference type="PROSITE" id="PS51918">
    <property type="entry name" value="RADICAL_SAM"/>
    <property type="match status" value="1"/>
</dbReference>
<feature type="binding site" evidence="12">
    <location>
        <position position="292"/>
    </location>
    <ligand>
        <name>[4Fe-4S] cluster</name>
        <dbReference type="ChEBI" id="CHEBI:49883"/>
        <label>2</label>
        <note>4Fe-4S-substrate</note>
    </ligand>
</feature>
<feature type="binding site" evidence="12">
    <location>
        <position position="132"/>
    </location>
    <ligand>
        <name>GTP</name>
        <dbReference type="ChEBI" id="CHEBI:37565"/>
    </ligand>
</feature>
<feature type="binding site" evidence="12">
    <location>
        <position position="309"/>
    </location>
    <ligand>
        <name>[4Fe-4S] cluster</name>
        <dbReference type="ChEBI" id="CHEBI:49883"/>
        <label>2</label>
        <note>4Fe-4S-substrate</note>
    </ligand>
</feature>
<comment type="function">
    <text evidence="12">Catalyzes the cyclization of GTP to (8S)-3',8-cyclo-7,8-dihydroguanosine 5'-triphosphate.</text>
</comment>
<dbReference type="EC" id="4.1.99.22" evidence="1 12"/>
<dbReference type="EMBL" id="LVWD01000007">
    <property type="protein sequence ID" value="OAD42738.1"/>
    <property type="molecule type" value="Genomic_DNA"/>
</dbReference>
<evidence type="ECO:0000259" key="13">
    <source>
        <dbReference type="PROSITE" id="PS51918"/>
    </source>
</evidence>
<dbReference type="STRING" id="1763535.LPB072_09900"/>
<feature type="binding site" evidence="12">
    <location>
        <position position="54"/>
    </location>
    <ligand>
        <name>[4Fe-4S] cluster</name>
        <dbReference type="ChEBI" id="CHEBI:49883"/>
        <label>1</label>
        <note>4Fe-4S-S-AdoMet</note>
    </ligand>
</feature>
<feature type="binding site" evidence="12">
    <location>
        <position position="295"/>
    </location>
    <ligand>
        <name>[4Fe-4S] cluster</name>
        <dbReference type="ChEBI" id="CHEBI:49883"/>
        <label>2</label>
        <note>4Fe-4S-substrate</note>
    </ligand>
</feature>
<feature type="binding site" evidence="12">
    <location>
        <position position="57"/>
    </location>
    <ligand>
        <name>[4Fe-4S] cluster</name>
        <dbReference type="ChEBI" id="CHEBI:49883"/>
        <label>1</label>
        <note>4Fe-4S-S-AdoMet</note>
    </ligand>
</feature>
<keyword evidence="2 12" id="KW-0004">4Fe-4S</keyword>
<dbReference type="InterPro" id="IPR010505">
    <property type="entry name" value="MoaA_twitch"/>
</dbReference>
<evidence type="ECO:0000313" key="15">
    <source>
        <dbReference type="EMBL" id="OAD42738.1"/>
    </source>
</evidence>
<dbReference type="GO" id="GO:0061799">
    <property type="term" value="F:cyclic pyranopterin monophosphate synthase activity"/>
    <property type="evidence" value="ECO:0007669"/>
    <property type="project" value="TreeGrafter"/>
</dbReference>
<feature type="binding site" evidence="12">
    <location>
        <position position="228"/>
    </location>
    <ligand>
        <name>S-adenosyl-L-methionine</name>
        <dbReference type="ChEBI" id="CHEBI:59789"/>
    </ligand>
</feature>
<dbReference type="InterPro" id="IPR013483">
    <property type="entry name" value="MoaA"/>
</dbReference>
<comment type="pathway">
    <text evidence="12">Cofactor biosynthesis; molybdopterin biosynthesis.</text>
</comment>
<dbReference type="InterPro" id="IPR040064">
    <property type="entry name" value="MoaA-like"/>
</dbReference>
<dbReference type="InterPro" id="IPR000385">
    <property type="entry name" value="MoaA_NifB_PqqE_Fe-S-bd_CS"/>
</dbReference>
<dbReference type="RefSeq" id="WP_066088163.1">
    <property type="nucleotide sequence ID" value="NZ_CP017476.1"/>
</dbReference>
<dbReference type="PANTHER" id="PTHR22960:SF0">
    <property type="entry name" value="MOLYBDENUM COFACTOR BIOSYNTHESIS PROTEIN 1"/>
    <property type="match status" value="1"/>
</dbReference>
<evidence type="ECO:0000256" key="8">
    <source>
        <dbReference type="ARBA" id="ARBA00023134"/>
    </source>
</evidence>
<keyword evidence="16" id="KW-1185">Reference proteome</keyword>
<feature type="binding site" evidence="12">
    <location>
        <begin position="297"/>
        <end position="299"/>
    </location>
    <ligand>
        <name>GTP</name>
        <dbReference type="ChEBI" id="CHEBI:37565"/>
    </ligand>
</feature>
<dbReference type="EMBL" id="CP017476">
    <property type="protein sequence ID" value="AOW13117.1"/>
    <property type="molecule type" value="Genomic_DNA"/>
</dbReference>
<dbReference type="PROSITE" id="PS01305">
    <property type="entry name" value="MOAA_NIFB_PQQE"/>
    <property type="match status" value="1"/>
</dbReference>
<evidence type="ECO:0000256" key="5">
    <source>
        <dbReference type="ARBA" id="ARBA00022741"/>
    </source>
</evidence>
<feature type="binding site" evidence="12">
    <location>
        <position position="43"/>
    </location>
    <ligand>
        <name>GTP</name>
        <dbReference type="ChEBI" id="CHEBI:37565"/>
    </ligand>
</feature>
<evidence type="ECO:0000256" key="4">
    <source>
        <dbReference type="ARBA" id="ARBA00022723"/>
    </source>
</evidence>
<feature type="domain" description="Radical SAM core" evidence="13">
    <location>
        <begin position="34"/>
        <end position="261"/>
    </location>
</feature>
<dbReference type="Proteomes" id="UP000185657">
    <property type="component" value="Unassembled WGS sequence"/>
</dbReference>
<dbReference type="HAMAP" id="MF_01225_B">
    <property type="entry name" value="MoaA_B"/>
    <property type="match status" value="1"/>
</dbReference>
<evidence type="ECO:0000256" key="1">
    <source>
        <dbReference type="ARBA" id="ARBA00012167"/>
    </source>
</evidence>
<feature type="binding site" evidence="12">
    <location>
        <position position="194"/>
    </location>
    <ligand>
        <name>GTP</name>
        <dbReference type="ChEBI" id="CHEBI:37565"/>
    </ligand>
</feature>
<evidence type="ECO:0000313" key="14">
    <source>
        <dbReference type="EMBL" id="AOW13117.1"/>
    </source>
</evidence>
<dbReference type="Pfam" id="PF06463">
    <property type="entry name" value="Mob_synth_C"/>
    <property type="match status" value="1"/>
</dbReference>
<dbReference type="CDD" id="cd21117">
    <property type="entry name" value="Twitch_MoaA"/>
    <property type="match status" value="1"/>
</dbReference>
<dbReference type="SMART" id="SM00729">
    <property type="entry name" value="Elp3"/>
    <property type="match status" value="1"/>
</dbReference>
<evidence type="ECO:0000256" key="3">
    <source>
        <dbReference type="ARBA" id="ARBA00022691"/>
    </source>
</evidence>
<feature type="binding site" evidence="12">
    <location>
        <position position="50"/>
    </location>
    <ligand>
        <name>[4Fe-4S] cluster</name>
        <dbReference type="ChEBI" id="CHEBI:49883"/>
        <label>1</label>
        <note>4Fe-4S-S-AdoMet</note>
    </ligand>
</feature>
<dbReference type="CDD" id="cd01335">
    <property type="entry name" value="Radical_SAM"/>
    <property type="match status" value="1"/>
</dbReference>
<protein>
    <recommendedName>
        <fullName evidence="1 12">GTP 3',8-cyclase</fullName>
        <ecNumber evidence="1 12">4.1.99.22</ecNumber>
    </recommendedName>
    <alternativeName>
        <fullName evidence="12">Molybdenum cofactor biosynthesis protein A</fullName>
    </alternativeName>
</protein>
<keyword evidence="7 12" id="KW-0411">Iron-sulfur</keyword>
<keyword evidence="3 12" id="KW-0949">S-adenosyl-L-methionine</keyword>
<keyword evidence="4 12" id="KW-0479">Metal-binding</keyword>
<evidence type="ECO:0000256" key="6">
    <source>
        <dbReference type="ARBA" id="ARBA00023004"/>
    </source>
</evidence>
<dbReference type="InterPro" id="IPR050105">
    <property type="entry name" value="MoCo_biosynth_MoaA/MoaC"/>
</dbReference>
<feature type="binding site" evidence="12">
    <location>
        <position position="56"/>
    </location>
    <ligand>
        <name>S-adenosyl-L-methionine</name>
        <dbReference type="ChEBI" id="CHEBI:59789"/>
    </ligand>
</feature>
<dbReference type="InterPro" id="IPR058240">
    <property type="entry name" value="rSAM_sf"/>
</dbReference>
<evidence type="ECO:0000256" key="10">
    <source>
        <dbReference type="ARBA" id="ARBA00023239"/>
    </source>
</evidence>
<accession>A0A167IH26</accession>
<comment type="subunit">
    <text evidence="12">Monomer and homodimer.</text>
</comment>
<reference evidence="14 17" key="2">
    <citation type="submission" date="2016-10" db="EMBL/GenBank/DDBJ databases">
        <title>Hydorgenophaga sp. LPB0072 isolated from gastropod.</title>
        <authorList>
            <person name="Kim E."/>
            <person name="Yi H."/>
        </authorList>
    </citation>
    <scope>NUCLEOTIDE SEQUENCE [LARGE SCALE GENOMIC DNA]</scope>
    <source>
        <strain evidence="14 17">LPB0072</strain>
    </source>
</reference>
<dbReference type="SFLD" id="SFLDS00029">
    <property type="entry name" value="Radical_SAM"/>
    <property type="match status" value="1"/>
</dbReference>
<dbReference type="NCBIfam" id="TIGR02666">
    <property type="entry name" value="moaA"/>
    <property type="match status" value="1"/>
</dbReference>
<dbReference type="Pfam" id="PF04055">
    <property type="entry name" value="Radical_SAM"/>
    <property type="match status" value="1"/>
</dbReference>
<dbReference type="AlphaFoldDB" id="A0A167IH26"/>
<dbReference type="UniPathway" id="UPA00344"/>
<dbReference type="SFLD" id="SFLDG01383">
    <property type="entry name" value="cyclic_pyranopterin_phosphate"/>
    <property type="match status" value="1"/>
</dbReference>
<dbReference type="KEGG" id="hyl:LPB072_09900"/>
<proteinExistence type="inferred from homology"/>
<evidence type="ECO:0000313" key="17">
    <source>
        <dbReference type="Proteomes" id="UP000185680"/>
    </source>
</evidence>
<dbReference type="SFLD" id="SFLDG01386">
    <property type="entry name" value="main_SPASM_domain-containing"/>
    <property type="match status" value="1"/>
</dbReference>
<feature type="binding site" evidence="12">
    <location>
        <position position="97"/>
    </location>
    <ligand>
        <name>GTP</name>
        <dbReference type="ChEBI" id="CHEBI:37565"/>
    </ligand>
</feature>
<sequence length="372" mass="40680">MSERVIPLVDQRTASRAVKLPAKAIPATGQLTDTLRRPLRDLRISVTDRCNFRCSYCMPKEVFDKNYPYLPHSALLSFEEITRLARQFAAHGVQKIRLTGGEPLLRKNVEVLIAQLAALRTVEGQPMDLTLTTNGSLLARKAQALKDAGLQRVTVSLDGLDDAIFRSMNDVDFPVADVLRGIDAALKAGLGPIKVNMVVKRGTNEQEILPMARHFKGSGIVLRFIEYMDVGATNGWRMNEVMPSAEVIQLLQSELPLVQLDPSAPGETAERWGYADGSGEIGVISSVTQAFCRDCNRARLSTEGQLYLCLFANQGHDLRPLVRGSASDEELASAIAGIWQGRSDRYSELRASLPADAGPASGKRVEMSYIGG</sequence>
<evidence type="ECO:0000256" key="2">
    <source>
        <dbReference type="ARBA" id="ARBA00022485"/>
    </source>
</evidence>
<evidence type="ECO:0000256" key="12">
    <source>
        <dbReference type="HAMAP-Rule" id="MF_01225"/>
    </source>
</evidence>
<dbReference type="GO" id="GO:0046872">
    <property type="term" value="F:metal ion binding"/>
    <property type="evidence" value="ECO:0007669"/>
    <property type="project" value="UniProtKB-KW"/>
</dbReference>
<dbReference type="Gene3D" id="3.20.20.70">
    <property type="entry name" value="Aldolase class I"/>
    <property type="match status" value="1"/>
</dbReference>
<comment type="similarity">
    <text evidence="12">Belongs to the radical SAM superfamily. MoaA family.</text>
</comment>
<evidence type="ECO:0000256" key="7">
    <source>
        <dbReference type="ARBA" id="ARBA00023014"/>
    </source>
</evidence>
<dbReference type="GO" id="GO:0006777">
    <property type="term" value="P:Mo-molybdopterin cofactor biosynthetic process"/>
    <property type="evidence" value="ECO:0007669"/>
    <property type="project" value="UniProtKB-UniRule"/>
</dbReference>
<keyword evidence="8 12" id="KW-0342">GTP-binding</keyword>
<dbReference type="InterPro" id="IPR013785">
    <property type="entry name" value="Aldolase_TIM"/>
</dbReference>
<organism evidence="14 17">
    <name type="scientific">Hydrogenophaga crassostreae</name>
    <dbReference type="NCBI Taxonomy" id="1763535"/>
    <lineage>
        <taxon>Bacteria</taxon>
        <taxon>Pseudomonadati</taxon>
        <taxon>Pseudomonadota</taxon>
        <taxon>Betaproteobacteria</taxon>
        <taxon>Burkholderiales</taxon>
        <taxon>Comamonadaceae</taxon>
        <taxon>Hydrogenophaga</taxon>
    </lineage>
</organism>
<dbReference type="GO" id="GO:0061798">
    <property type="term" value="F:GTP 3',8'-cyclase activity"/>
    <property type="evidence" value="ECO:0007669"/>
    <property type="project" value="UniProtKB-UniRule"/>
</dbReference>
<comment type="cofactor">
    <cofactor evidence="12">
        <name>[4Fe-4S] cluster</name>
        <dbReference type="ChEBI" id="CHEBI:49883"/>
    </cofactor>
    <text evidence="12">Binds 2 [4Fe-4S] clusters. Binds 1 [4Fe-4S] cluster coordinated with 3 cysteines and an exchangeable S-adenosyl-L-methionine and 1 [4Fe-4S] cluster coordinated with 3 cysteines and the GTP-derived substrate.</text>
</comment>
<dbReference type="GO" id="GO:0051539">
    <property type="term" value="F:4 iron, 4 sulfur cluster binding"/>
    <property type="evidence" value="ECO:0007669"/>
    <property type="project" value="UniProtKB-UniRule"/>
</dbReference>